<gene>
    <name evidence="1" type="ORF">ACFQ22_10280</name>
</gene>
<proteinExistence type="predicted"/>
<sequence>MLNQTKHFSDDQCLNDLLESAKKIPTPELLNHALYEKDPAKKAVFKALYEYVIDERQTKIINEKGFVI</sequence>
<evidence type="ECO:0000313" key="2">
    <source>
        <dbReference type="Proteomes" id="UP001597156"/>
    </source>
</evidence>
<dbReference type="RefSeq" id="WP_121977127.1">
    <property type="nucleotide sequence ID" value="NZ_JBHTLH010000037.1"/>
</dbReference>
<reference evidence="2" key="1">
    <citation type="journal article" date="2019" name="Int. J. Syst. Evol. Microbiol.">
        <title>The Global Catalogue of Microorganisms (GCM) 10K type strain sequencing project: providing services to taxonomists for standard genome sequencing and annotation.</title>
        <authorList>
            <consortium name="The Broad Institute Genomics Platform"/>
            <consortium name="The Broad Institute Genome Sequencing Center for Infectious Disease"/>
            <person name="Wu L."/>
            <person name="Ma J."/>
        </authorList>
    </citation>
    <scope>NUCLEOTIDE SEQUENCE [LARGE SCALE GENOMIC DNA]</scope>
    <source>
        <strain evidence="2">CCUG 71848</strain>
    </source>
</reference>
<evidence type="ECO:0000313" key="1">
    <source>
        <dbReference type="EMBL" id="MFD1125735.1"/>
    </source>
</evidence>
<dbReference type="Proteomes" id="UP001597156">
    <property type="component" value="Unassembled WGS sequence"/>
</dbReference>
<protein>
    <submittedName>
        <fullName evidence="1">Uncharacterized protein</fullName>
    </submittedName>
</protein>
<accession>A0ABW3PND8</accession>
<dbReference type="EMBL" id="JBHTLH010000037">
    <property type="protein sequence ID" value="MFD1125735.1"/>
    <property type="molecule type" value="Genomic_DNA"/>
</dbReference>
<name>A0ABW3PND8_9LACO</name>
<organism evidence="1 2">
    <name type="scientific">Lentilactobacillus raoultii</name>
    <dbReference type="NCBI Taxonomy" id="1987503"/>
    <lineage>
        <taxon>Bacteria</taxon>
        <taxon>Bacillati</taxon>
        <taxon>Bacillota</taxon>
        <taxon>Bacilli</taxon>
        <taxon>Lactobacillales</taxon>
        <taxon>Lactobacillaceae</taxon>
        <taxon>Lentilactobacillus</taxon>
    </lineage>
</organism>
<comment type="caution">
    <text evidence="1">The sequence shown here is derived from an EMBL/GenBank/DDBJ whole genome shotgun (WGS) entry which is preliminary data.</text>
</comment>
<keyword evidence="2" id="KW-1185">Reference proteome</keyword>